<dbReference type="InterPro" id="IPR025564">
    <property type="entry name" value="CAAD_dom"/>
</dbReference>
<dbReference type="PANTHER" id="PTHR33222">
    <property type="match status" value="1"/>
</dbReference>
<feature type="domain" description="Cyanobacterial aminoacyl-tRNA synthetase CAAD" evidence="3">
    <location>
        <begin position="33"/>
        <end position="116"/>
    </location>
</feature>
<reference evidence="4" key="1">
    <citation type="submission" date="2020-12" db="EMBL/GenBank/DDBJ databases">
        <authorList>
            <person name="Iha C."/>
        </authorList>
    </citation>
    <scope>NUCLEOTIDE SEQUENCE</scope>
</reference>
<dbReference type="AlphaFoldDB" id="A0A8S1IP72"/>
<evidence type="ECO:0000313" key="4">
    <source>
        <dbReference type="EMBL" id="CAD7696867.1"/>
    </source>
</evidence>
<accession>A0A8S1IP72</accession>
<dbReference type="GO" id="GO:0009579">
    <property type="term" value="C:thylakoid"/>
    <property type="evidence" value="ECO:0007669"/>
    <property type="project" value="InterPro"/>
</dbReference>
<dbReference type="GO" id="GO:0016020">
    <property type="term" value="C:membrane"/>
    <property type="evidence" value="ECO:0007669"/>
    <property type="project" value="UniProtKB-SubCell"/>
</dbReference>
<evidence type="ECO:0000259" key="3">
    <source>
        <dbReference type="Pfam" id="PF14159"/>
    </source>
</evidence>
<gene>
    <name evidence="4" type="ORF">OSTQU699_LOCUS2228</name>
</gene>
<dbReference type="OrthoDB" id="2014299at2759"/>
<keyword evidence="2" id="KW-0812">Transmembrane</keyword>
<keyword evidence="2" id="KW-1133">Transmembrane helix</keyword>
<sequence length="121" mass="13314">MLQGVAARRSVLARAEGVKKPAYEFDTDNLVSDLKEKWDALEDKPTVITYGAGALVVLWVASGVVSVVNSIPLVPKAMELVGLVYSAWFVYRYLLFKSSREELLADIESLKEKISGDSGTY</sequence>
<evidence type="ECO:0000313" key="5">
    <source>
        <dbReference type="Proteomes" id="UP000708148"/>
    </source>
</evidence>
<organism evidence="4 5">
    <name type="scientific">Ostreobium quekettii</name>
    <dbReference type="NCBI Taxonomy" id="121088"/>
    <lineage>
        <taxon>Eukaryota</taxon>
        <taxon>Viridiplantae</taxon>
        <taxon>Chlorophyta</taxon>
        <taxon>core chlorophytes</taxon>
        <taxon>Ulvophyceae</taxon>
        <taxon>TCBD clade</taxon>
        <taxon>Bryopsidales</taxon>
        <taxon>Ostreobineae</taxon>
        <taxon>Ostreobiaceae</taxon>
        <taxon>Ostreobium</taxon>
    </lineage>
</organism>
<evidence type="ECO:0000256" key="1">
    <source>
        <dbReference type="ARBA" id="ARBA00004141"/>
    </source>
</evidence>
<dbReference type="EMBL" id="CAJHUC010000559">
    <property type="protein sequence ID" value="CAD7696867.1"/>
    <property type="molecule type" value="Genomic_DNA"/>
</dbReference>
<dbReference type="PANTHER" id="PTHR33222:SF4">
    <property type="entry name" value="PROTEIN CURVATURE THYLAKOID 1A, CHLOROPLASTIC"/>
    <property type="match status" value="1"/>
</dbReference>
<proteinExistence type="predicted"/>
<comment type="caution">
    <text evidence="4">The sequence shown here is derived from an EMBL/GenBank/DDBJ whole genome shotgun (WGS) entry which is preliminary data.</text>
</comment>
<feature type="transmembrane region" description="Helical" evidence="2">
    <location>
        <begin position="47"/>
        <end position="71"/>
    </location>
</feature>
<keyword evidence="5" id="KW-1185">Reference proteome</keyword>
<feature type="transmembrane region" description="Helical" evidence="2">
    <location>
        <begin position="77"/>
        <end position="95"/>
    </location>
</feature>
<dbReference type="Proteomes" id="UP000708148">
    <property type="component" value="Unassembled WGS sequence"/>
</dbReference>
<protein>
    <recommendedName>
        <fullName evidence="3">Cyanobacterial aminoacyl-tRNA synthetase CAAD domain-containing protein</fullName>
    </recommendedName>
</protein>
<dbReference type="Pfam" id="PF14159">
    <property type="entry name" value="CAAD"/>
    <property type="match status" value="1"/>
</dbReference>
<evidence type="ECO:0000256" key="2">
    <source>
        <dbReference type="SAM" id="Phobius"/>
    </source>
</evidence>
<keyword evidence="2" id="KW-0472">Membrane</keyword>
<comment type="subcellular location">
    <subcellularLocation>
        <location evidence="1">Membrane</location>
        <topology evidence="1">Multi-pass membrane protein</topology>
    </subcellularLocation>
</comment>
<dbReference type="InterPro" id="IPR033344">
    <property type="entry name" value="CURT1"/>
</dbReference>
<name>A0A8S1IP72_9CHLO</name>